<dbReference type="InterPro" id="IPR036291">
    <property type="entry name" value="NAD(P)-bd_dom_sf"/>
</dbReference>
<dbReference type="EMBL" id="JAMFLX010000036">
    <property type="protein sequence ID" value="MCL6271887.1"/>
    <property type="molecule type" value="Genomic_DNA"/>
</dbReference>
<comment type="caution">
    <text evidence="2">The sequence shown here is derived from an EMBL/GenBank/DDBJ whole genome shotgun (WGS) entry which is preliminary data.</text>
</comment>
<gene>
    <name evidence="2" type="ORF">M3P05_18370</name>
</gene>
<dbReference type="PRINTS" id="PR00081">
    <property type="entry name" value="GDHRDH"/>
</dbReference>
<name>A0ABT0PKG5_9GAMM</name>
<dbReference type="InterPro" id="IPR002347">
    <property type="entry name" value="SDR_fam"/>
</dbReference>
<dbReference type="PRINTS" id="PR00080">
    <property type="entry name" value="SDRFAMILY"/>
</dbReference>
<evidence type="ECO:0000256" key="1">
    <source>
        <dbReference type="ARBA" id="ARBA00006484"/>
    </source>
</evidence>
<accession>A0ABT0PKG5</accession>
<dbReference type="CDD" id="cd05233">
    <property type="entry name" value="SDR_c"/>
    <property type="match status" value="1"/>
</dbReference>
<comment type="similarity">
    <text evidence="1">Belongs to the short-chain dehydrogenases/reductases (SDR) family.</text>
</comment>
<evidence type="ECO:0000313" key="3">
    <source>
        <dbReference type="Proteomes" id="UP001203338"/>
    </source>
</evidence>
<reference evidence="2 3" key="1">
    <citation type="submission" date="2022-05" db="EMBL/GenBank/DDBJ databases">
        <authorList>
            <person name="Park J.-S."/>
        </authorList>
    </citation>
    <scope>NUCLEOTIDE SEQUENCE [LARGE SCALE GENOMIC DNA]</scope>
    <source>
        <strain evidence="2 3">2012CJ34-2</strain>
    </source>
</reference>
<protein>
    <submittedName>
        <fullName evidence="2">SDR family oxidoreductase</fullName>
    </submittedName>
</protein>
<dbReference type="SUPFAM" id="SSF51735">
    <property type="entry name" value="NAD(P)-binding Rossmann-fold domains"/>
    <property type="match status" value="1"/>
</dbReference>
<dbReference type="InterPro" id="IPR050259">
    <property type="entry name" value="SDR"/>
</dbReference>
<dbReference type="PANTHER" id="PTHR42879">
    <property type="entry name" value="3-OXOACYL-(ACYL-CARRIER-PROTEIN) REDUCTASE"/>
    <property type="match status" value="1"/>
</dbReference>
<sequence>MDLVVVTGAFKGLGFAICKHLLKNGYSVVGIGRTLTSEYQELQEQYQDYLFHEVFDFNNIEDIKALSKKITSKYGVIYGLVNNAALGHDGVLATMHESQIEELIRVNVQAPIVLTKYISRSMLIRQRGRIINISSVIATTGYNGLSVYGATKSALSGFTRSLARELGRANITVNTVAPGFMDTSMTSSLKGEKLDSIRRRSPLNRMATVDDVANSVGFLLTPAADNITGSTITIDAGSTA</sequence>
<dbReference type="Pfam" id="PF13561">
    <property type="entry name" value="adh_short_C2"/>
    <property type="match status" value="1"/>
</dbReference>
<organism evidence="2 3">
    <name type="scientific">Parendozoicomonas callyspongiae</name>
    <dbReference type="NCBI Taxonomy" id="2942213"/>
    <lineage>
        <taxon>Bacteria</taxon>
        <taxon>Pseudomonadati</taxon>
        <taxon>Pseudomonadota</taxon>
        <taxon>Gammaproteobacteria</taxon>
        <taxon>Oceanospirillales</taxon>
        <taxon>Endozoicomonadaceae</taxon>
        <taxon>Parendozoicomonas</taxon>
    </lineage>
</organism>
<dbReference type="PROSITE" id="PS00061">
    <property type="entry name" value="ADH_SHORT"/>
    <property type="match status" value="1"/>
</dbReference>
<dbReference type="Gene3D" id="3.40.50.720">
    <property type="entry name" value="NAD(P)-binding Rossmann-like Domain"/>
    <property type="match status" value="1"/>
</dbReference>
<evidence type="ECO:0000313" key="2">
    <source>
        <dbReference type="EMBL" id="MCL6271887.1"/>
    </source>
</evidence>
<dbReference type="InterPro" id="IPR020904">
    <property type="entry name" value="Sc_DH/Rdtase_CS"/>
</dbReference>
<dbReference type="RefSeq" id="WP_249701553.1">
    <property type="nucleotide sequence ID" value="NZ_JAMFLX010000036.1"/>
</dbReference>
<proteinExistence type="inferred from homology"/>
<dbReference type="Proteomes" id="UP001203338">
    <property type="component" value="Unassembled WGS sequence"/>
</dbReference>
<keyword evidence="3" id="KW-1185">Reference proteome</keyword>
<dbReference type="PANTHER" id="PTHR42879:SF2">
    <property type="entry name" value="3-OXOACYL-[ACYL-CARRIER-PROTEIN] REDUCTASE FABG"/>
    <property type="match status" value="1"/>
</dbReference>